<feature type="compositionally biased region" description="Low complexity" evidence="4">
    <location>
        <begin position="41"/>
        <end position="63"/>
    </location>
</feature>
<protein>
    <recommendedName>
        <fullName evidence="6">SAM-dependent methyltransferase TRM5/TYW2-type domain-containing protein</fullName>
    </recommendedName>
</protein>
<name>A0A7S1KWV8_NEODS</name>
<dbReference type="PANTHER" id="PTHR23245">
    <property type="entry name" value="TRNA METHYLTRANSFERASE"/>
    <property type="match status" value="1"/>
</dbReference>
<keyword evidence="5" id="KW-0732">Signal</keyword>
<dbReference type="EMBL" id="HBGF01000192">
    <property type="protein sequence ID" value="CAD9087825.1"/>
    <property type="molecule type" value="Transcribed_RNA"/>
</dbReference>
<dbReference type="InterPro" id="IPR029063">
    <property type="entry name" value="SAM-dependent_MTases_sf"/>
</dbReference>
<dbReference type="GO" id="GO:0030488">
    <property type="term" value="P:tRNA methylation"/>
    <property type="evidence" value="ECO:0007669"/>
    <property type="project" value="TreeGrafter"/>
</dbReference>
<evidence type="ECO:0000259" key="6">
    <source>
        <dbReference type="PROSITE" id="PS51684"/>
    </source>
</evidence>
<organism evidence="7">
    <name type="scientific">Neobodo designis</name>
    <name type="common">Flagellated protozoan</name>
    <name type="synonym">Bodo designis</name>
    <dbReference type="NCBI Taxonomy" id="312471"/>
    <lineage>
        <taxon>Eukaryota</taxon>
        <taxon>Discoba</taxon>
        <taxon>Euglenozoa</taxon>
        <taxon>Kinetoplastea</taxon>
        <taxon>Metakinetoplastina</taxon>
        <taxon>Neobodonida</taxon>
        <taxon>Neobodo</taxon>
    </lineage>
</organism>
<evidence type="ECO:0000256" key="2">
    <source>
        <dbReference type="ARBA" id="ARBA00022691"/>
    </source>
</evidence>
<dbReference type="PANTHER" id="PTHR23245:SF41">
    <property type="entry name" value="TRNA(PHE) (4-DEMETHYLWYOSINE(37)-C(7)) AMINOCARBOXYPROPYLTRANSFERASE"/>
    <property type="match status" value="1"/>
</dbReference>
<evidence type="ECO:0000256" key="4">
    <source>
        <dbReference type="SAM" id="MobiDB-lite"/>
    </source>
</evidence>
<sequence>MPMRPAEVVLAVIALLLVLRRVFADRFEGRRLGSSQGANTSARPSAPGAPPAAASSLLRRAAPTEAIQSPSPETDGDGGAADPTEQPAAKPNPRQLAKKYERLGHVVVVRTKLAPADAAAFAATFAPPVHVVLYDGRGITGELRLPELETLHEDRDAAMAAAGAAVRPAAKRIANYSALHAANSSPARHHANVMTLRSQVDPRAALEGVGCPHPCLTSVTEGGTRYLLRADRVMFCSGNTSERTHFRNAVKCVAGETVVDMFAGVGYFTVPLACSATPPARIVAIEKNPISAQLLALNVAANDVRAERTNVTVVCGDNRAVGDEVLGRADRVLMGYIPDCAGFLPRAMQFLKIAHGGDGMGRRGTVHYHFLAPSKAEAYSVVHAHLVRELGEDVVATGITVDAVRVVKSFAPKRWHCVADLKVAPRFQS</sequence>
<keyword evidence="1" id="KW-0808">Transferase</keyword>
<dbReference type="CDD" id="cd02440">
    <property type="entry name" value="AdoMet_MTases"/>
    <property type="match status" value="1"/>
</dbReference>
<reference evidence="7" key="1">
    <citation type="submission" date="2021-01" db="EMBL/GenBank/DDBJ databases">
        <authorList>
            <person name="Corre E."/>
            <person name="Pelletier E."/>
            <person name="Niang G."/>
            <person name="Scheremetjew M."/>
            <person name="Finn R."/>
            <person name="Kale V."/>
            <person name="Holt S."/>
            <person name="Cochrane G."/>
            <person name="Meng A."/>
            <person name="Brown T."/>
            <person name="Cohen L."/>
        </authorList>
    </citation>
    <scope>NUCLEOTIDE SEQUENCE</scope>
    <source>
        <strain evidence="7">CCAP 1951/1</strain>
    </source>
</reference>
<dbReference type="GO" id="GO:0008175">
    <property type="term" value="F:tRNA methyltransferase activity"/>
    <property type="evidence" value="ECO:0007669"/>
    <property type="project" value="TreeGrafter"/>
</dbReference>
<gene>
    <name evidence="7" type="ORF">NDES1114_LOCUS130</name>
</gene>
<feature type="chain" id="PRO_5030907744" description="SAM-dependent methyltransferase TRM5/TYW2-type domain-containing protein" evidence="5">
    <location>
        <begin position="25"/>
        <end position="429"/>
    </location>
</feature>
<proteinExistence type="predicted"/>
<evidence type="ECO:0000313" key="7">
    <source>
        <dbReference type="EMBL" id="CAD9087825.1"/>
    </source>
</evidence>
<dbReference type="PROSITE" id="PS51684">
    <property type="entry name" value="SAM_MT_TRM5_TYW2"/>
    <property type="match status" value="1"/>
</dbReference>
<keyword evidence="2" id="KW-0949">S-adenosyl-L-methionine</keyword>
<dbReference type="SUPFAM" id="SSF53335">
    <property type="entry name" value="S-adenosyl-L-methionine-dependent methyltransferases"/>
    <property type="match status" value="1"/>
</dbReference>
<evidence type="ECO:0000256" key="3">
    <source>
        <dbReference type="ARBA" id="ARBA00022694"/>
    </source>
</evidence>
<feature type="region of interest" description="Disordered" evidence="4">
    <location>
        <begin position="32"/>
        <end position="95"/>
    </location>
</feature>
<dbReference type="Pfam" id="PF02475">
    <property type="entry name" value="TRM5-TYW2_MTfase"/>
    <property type="match status" value="1"/>
</dbReference>
<dbReference type="Gene3D" id="3.40.50.150">
    <property type="entry name" value="Vaccinia Virus protein VP39"/>
    <property type="match status" value="1"/>
</dbReference>
<dbReference type="InterPro" id="IPR056743">
    <property type="entry name" value="TRM5-TYW2-like_MTfase"/>
</dbReference>
<feature type="domain" description="SAM-dependent methyltransferase TRM5/TYW2-type" evidence="6">
    <location>
        <begin position="100"/>
        <end position="425"/>
    </location>
</feature>
<dbReference type="InterPro" id="IPR030382">
    <property type="entry name" value="MeTrfase_TRM5/TYW2"/>
</dbReference>
<keyword evidence="3" id="KW-0819">tRNA processing</keyword>
<dbReference type="AlphaFoldDB" id="A0A7S1KWV8"/>
<feature type="signal peptide" evidence="5">
    <location>
        <begin position="1"/>
        <end position="24"/>
    </location>
</feature>
<accession>A0A7S1KWV8</accession>
<evidence type="ECO:0000256" key="1">
    <source>
        <dbReference type="ARBA" id="ARBA00022679"/>
    </source>
</evidence>
<dbReference type="GO" id="GO:0005737">
    <property type="term" value="C:cytoplasm"/>
    <property type="evidence" value="ECO:0007669"/>
    <property type="project" value="TreeGrafter"/>
</dbReference>
<evidence type="ECO:0000256" key="5">
    <source>
        <dbReference type="SAM" id="SignalP"/>
    </source>
</evidence>